<dbReference type="EC" id="2.7.7.-" evidence="13"/>
<proteinExistence type="inferred from homology"/>
<dbReference type="PROSITE" id="PS50172">
    <property type="entry name" value="BRCT"/>
    <property type="match status" value="1"/>
</dbReference>
<keyword evidence="11 13" id="KW-0234">DNA repair</keyword>
<dbReference type="PIRSF" id="PIRSF036573">
    <property type="entry name" value="REV1"/>
    <property type="match status" value="1"/>
</dbReference>
<dbReference type="FunFam" id="3.40.1170.60:FF:000004">
    <property type="entry name" value="DNA repair protein REV1"/>
    <property type="match status" value="1"/>
</dbReference>
<dbReference type="PANTHER" id="PTHR45990">
    <property type="entry name" value="DNA REPAIR PROTEIN REV1"/>
    <property type="match status" value="1"/>
</dbReference>
<evidence type="ECO:0000313" key="19">
    <source>
        <dbReference type="Proteomes" id="UP001153076"/>
    </source>
</evidence>
<sequence>MDSTRSGSSNSSSKRSFNSLSNSTNSKSSNKKTKAKTNQKTLGAAWGSNSRSSSRSSFRCAPFSDFGSYMAVKNKKLHEQFDAEASTSYNGSDSTKSLFQGVSIFVDGFTIPSSQVKKTYSLFSFVGRYCLSLTLELRAFMLKHGGRFENYFSRNRVTHIICSNLPDSKIRNLRSFSGGLPVVKPSWILDCVAARIPYQLDQLATDARTQPKLSDFFALRSSKVSKTVSSDSTCLLKVKAEDSEVKDGMLDDHASPGLGEFSECTLQSEKEMKDAACSHIDAADIEEQTFRDKELFQLEIWNSAADMNGSTLIRPSISSSDHDLVTKAAGESTDSPSGGPSYHRHSTSEDPNFVENYFKSSRLHFIGTWRNRYRKRFSGLSSKITKAGSDASAAAASQKATVIHVDMDCFFVAVVIRSRLDLLDKPVAVCHSDSPRGTAEISSANYPARDYGVKAGMFVREAKARCPHLVIVPYNFEAYEEVADQFYNILHRHCNKVQAVSCDEAFLDITDLDEKDPELLASVIRREIFETTGCTASAGIAGNLLMARLATRTAKPDGQCFIPTEKVDEYLLQLPIKALPGVGYVLEEKLKSKGVQTCAQLRMMSKESLQRDFGLKTGEMLWNHCRGVDNRVVGVIQESKSVGAEVNWGVRFKDNKDSQHFLLSLCKEVSLRLQGCGVQGRTFTLKIKKRRKNAEEPTKYMGCGDCENLSHSTTVPVATDDVDVLQRISMRLFGSFRIDVKDIRGIGLQVTRLESADITRQGHERNTIRSWLASGAASASEQCISRGRGQSTVEPTTSSSIISDQVHCESSSNPLATMPSLDDLDMGVIESLPPELFAEINEVYGGKLIDLISKKSGKFSDKSSSAISAEKVEGKMLGELEAYGSLGVRVDNIQRKDKAGLSRDQERQNLPTFGVSTATAVRSAVESRNIDLMPSSLSQVDTTVLQQLPEELRTDIIGALPAHRRSNCSPDSGRISMEEWATVDHSGFSDAAEGKNLWVGNPPYWVHKFKSSNCLMLNILAETHMRSGSAGALSSVLQCCLSSFQIFSGISEEEASEASNGLCELLRQYIQLKLAVDIEEIYVCFRLLKRLTLKSKAFLRVYEVVLPHLQGSIGESYGGLLHLPLP</sequence>
<dbReference type="InterPro" id="IPR001126">
    <property type="entry name" value="UmuC"/>
</dbReference>
<keyword evidence="6 13" id="KW-0548">Nucleotidyltransferase</keyword>
<feature type="compositionally biased region" description="Low complexity" evidence="15">
    <location>
        <begin position="1"/>
        <end position="28"/>
    </location>
</feature>
<evidence type="ECO:0000313" key="18">
    <source>
        <dbReference type="EMBL" id="KAJ8450972.1"/>
    </source>
</evidence>
<organism evidence="18 19">
    <name type="scientific">Carnegiea gigantea</name>
    <dbReference type="NCBI Taxonomy" id="171969"/>
    <lineage>
        <taxon>Eukaryota</taxon>
        <taxon>Viridiplantae</taxon>
        <taxon>Streptophyta</taxon>
        <taxon>Embryophyta</taxon>
        <taxon>Tracheophyta</taxon>
        <taxon>Spermatophyta</taxon>
        <taxon>Magnoliopsida</taxon>
        <taxon>eudicotyledons</taxon>
        <taxon>Gunneridae</taxon>
        <taxon>Pentapetalae</taxon>
        <taxon>Caryophyllales</taxon>
        <taxon>Cactineae</taxon>
        <taxon>Cactaceae</taxon>
        <taxon>Cactoideae</taxon>
        <taxon>Echinocereeae</taxon>
        <taxon>Carnegiea</taxon>
    </lineage>
</organism>
<dbReference type="FunFam" id="3.30.1490.100:FF:000001">
    <property type="entry name" value="DNA repair protein REV1"/>
    <property type="match status" value="1"/>
</dbReference>
<dbReference type="Pfam" id="PF21999">
    <property type="entry name" value="IMS_HHH_1"/>
    <property type="match status" value="1"/>
</dbReference>
<comment type="function">
    <text evidence="13">Deoxycytidyl transferase involved in DNA repair. Transfers a dCMP residue from dCTP to the 3'-end of a DNA primer in a template-dependent reaction. May assist in the first step in the bypass of abasic lesions by the insertion of a nucleotide opposite the lesion. Required for normal induction of mutations by physical and chemical agents.</text>
</comment>
<dbReference type="Gene3D" id="3.30.1490.100">
    <property type="entry name" value="DNA polymerase, Y-family, little finger domain"/>
    <property type="match status" value="1"/>
</dbReference>
<dbReference type="InterPro" id="IPR001357">
    <property type="entry name" value="BRCT_dom"/>
</dbReference>
<dbReference type="CDD" id="cd01701">
    <property type="entry name" value="PolY_Rev1"/>
    <property type="match status" value="1"/>
</dbReference>
<keyword evidence="19" id="KW-1185">Reference proteome</keyword>
<feature type="binding site" evidence="14">
    <location>
        <position position="504"/>
    </location>
    <ligand>
        <name>Mg(2+)</name>
        <dbReference type="ChEBI" id="CHEBI:18420"/>
        <label>1</label>
    </ligand>
</feature>
<dbReference type="GO" id="GO:0070987">
    <property type="term" value="P:error-free translesion synthesis"/>
    <property type="evidence" value="ECO:0007669"/>
    <property type="project" value="TreeGrafter"/>
</dbReference>
<dbReference type="InterPro" id="IPR053848">
    <property type="entry name" value="IMS_HHH_1"/>
</dbReference>
<dbReference type="InterPro" id="IPR043502">
    <property type="entry name" value="DNA/RNA_pol_sf"/>
</dbReference>
<evidence type="ECO:0000256" key="8">
    <source>
        <dbReference type="ARBA" id="ARBA00022763"/>
    </source>
</evidence>
<dbReference type="InterPro" id="IPR017961">
    <property type="entry name" value="DNA_pol_Y-fam_little_finger"/>
</dbReference>
<dbReference type="GO" id="GO:0042276">
    <property type="term" value="P:error-prone translesion synthesis"/>
    <property type="evidence" value="ECO:0007669"/>
    <property type="project" value="InterPro"/>
</dbReference>
<dbReference type="AlphaFoldDB" id="A0A9Q1QQN4"/>
<feature type="domain" description="UmuC" evidence="17">
    <location>
        <begin position="402"/>
        <end position="583"/>
    </location>
</feature>
<keyword evidence="8 13" id="KW-0227">DNA damage</keyword>
<evidence type="ECO:0000256" key="1">
    <source>
        <dbReference type="ARBA" id="ARBA00004123"/>
    </source>
</evidence>
<dbReference type="SUPFAM" id="SSF100879">
    <property type="entry name" value="Lesion bypass DNA polymerase (Y-family), little finger domain"/>
    <property type="match status" value="1"/>
</dbReference>
<gene>
    <name evidence="18" type="ORF">Cgig2_032597</name>
</gene>
<dbReference type="SMART" id="SM00292">
    <property type="entry name" value="BRCT"/>
    <property type="match status" value="1"/>
</dbReference>
<feature type="region of interest" description="Disordered" evidence="15">
    <location>
        <begin position="1"/>
        <end position="58"/>
    </location>
</feature>
<dbReference type="PANTHER" id="PTHR45990:SF1">
    <property type="entry name" value="DNA REPAIR PROTEIN REV1"/>
    <property type="match status" value="1"/>
</dbReference>
<evidence type="ECO:0000256" key="5">
    <source>
        <dbReference type="ARBA" id="ARBA00022679"/>
    </source>
</evidence>
<evidence type="ECO:0000256" key="14">
    <source>
        <dbReference type="PIRSR" id="PIRSR036573-2"/>
    </source>
</evidence>
<dbReference type="PROSITE" id="PS50173">
    <property type="entry name" value="UMUC"/>
    <property type="match status" value="1"/>
</dbReference>
<feature type="region of interest" description="Disordered" evidence="15">
    <location>
        <begin position="784"/>
        <end position="805"/>
    </location>
</feature>
<dbReference type="Gene3D" id="3.40.50.10190">
    <property type="entry name" value="BRCT domain"/>
    <property type="match status" value="1"/>
</dbReference>
<dbReference type="SUPFAM" id="SSF56672">
    <property type="entry name" value="DNA/RNA polymerases"/>
    <property type="match status" value="1"/>
</dbReference>
<comment type="similarity">
    <text evidence="2 13">Belongs to the DNA polymerase type-Y family.</text>
</comment>
<evidence type="ECO:0000256" key="6">
    <source>
        <dbReference type="ARBA" id="ARBA00022695"/>
    </source>
</evidence>
<feature type="binding site" evidence="14">
    <location>
        <position position="503"/>
    </location>
    <ligand>
        <name>Mg(2+)</name>
        <dbReference type="ChEBI" id="CHEBI:18420"/>
        <label>1</label>
    </ligand>
</feature>
<dbReference type="InterPro" id="IPR012112">
    <property type="entry name" value="REV1"/>
</dbReference>
<keyword evidence="4 13" id="KW-0237">DNA synthesis</keyword>
<dbReference type="InterPro" id="IPR036775">
    <property type="entry name" value="DNA_pol_Y-fam_lit_finger_sf"/>
</dbReference>
<feature type="domain" description="BRCT" evidence="16">
    <location>
        <begin position="94"/>
        <end position="205"/>
    </location>
</feature>
<evidence type="ECO:0000259" key="17">
    <source>
        <dbReference type="PROSITE" id="PS50173"/>
    </source>
</evidence>
<comment type="caution">
    <text evidence="18">The sequence shown here is derived from an EMBL/GenBank/DDBJ whole genome shotgun (WGS) entry which is preliminary data.</text>
</comment>
<dbReference type="SUPFAM" id="SSF52113">
    <property type="entry name" value="BRCT domain"/>
    <property type="match status" value="1"/>
</dbReference>
<evidence type="ECO:0000256" key="10">
    <source>
        <dbReference type="ARBA" id="ARBA00023125"/>
    </source>
</evidence>
<dbReference type="OrthoDB" id="427711at2759"/>
<reference evidence="18" key="1">
    <citation type="submission" date="2022-04" db="EMBL/GenBank/DDBJ databases">
        <title>Carnegiea gigantea Genome sequencing and assembly v2.</title>
        <authorList>
            <person name="Copetti D."/>
            <person name="Sanderson M.J."/>
            <person name="Burquez A."/>
            <person name="Wojciechowski M.F."/>
        </authorList>
    </citation>
    <scope>NUCLEOTIDE SEQUENCE</scope>
    <source>
        <strain evidence="18">SGP5-SGP5p</strain>
        <tissue evidence="18">Aerial part</tissue>
    </source>
</reference>
<evidence type="ECO:0000256" key="15">
    <source>
        <dbReference type="SAM" id="MobiDB-lite"/>
    </source>
</evidence>
<dbReference type="GO" id="GO:0003887">
    <property type="term" value="F:DNA-directed DNA polymerase activity"/>
    <property type="evidence" value="ECO:0007669"/>
    <property type="project" value="InterPro"/>
</dbReference>
<comment type="subcellular location">
    <subcellularLocation>
        <location evidence="1 13">Nucleus</location>
    </subcellularLocation>
</comment>
<dbReference type="Pfam" id="PF11799">
    <property type="entry name" value="IMS_C"/>
    <property type="match status" value="1"/>
</dbReference>
<keyword evidence="7 14" id="KW-0479">Metal-binding</keyword>
<keyword evidence="5 13" id="KW-0808">Transferase</keyword>
<dbReference type="Gene3D" id="1.10.150.20">
    <property type="entry name" value="5' to 3' exonuclease, C-terminal subdomain"/>
    <property type="match status" value="1"/>
</dbReference>
<protein>
    <recommendedName>
        <fullName evidence="3 13">DNA repair protein REV1</fullName>
        <ecNumber evidence="13">2.7.7.-</ecNumber>
    </recommendedName>
</protein>
<dbReference type="GO" id="GO:0006281">
    <property type="term" value="P:DNA repair"/>
    <property type="evidence" value="ECO:0007669"/>
    <property type="project" value="UniProtKB-KW"/>
</dbReference>
<name>A0A9Q1QQN4_9CARY</name>
<feature type="region of interest" description="Disordered" evidence="15">
    <location>
        <begin position="323"/>
        <end position="348"/>
    </location>
</feature>
<dbReference type="NCBIfam" id="NF002677">
    <property type="entry name" value="PRK02406.1"/>
    <property type="match status" value="1"/>
</dbReference>
<dbReference type="FunFam" id="3.30.70.270:FF:000019">
    <property type="entry name" value="DNA repair protein REV1"/>
    <property type="match status" value="1"/>
</dbReference>
<keyword evidence="10 13" id="KW-0238">DNA-binding</keyword>
<dbReference type="Gene3D" id="6.10.250.1490">
    <property type="match status" value="1"/>
</dbReference>
<dbReference type="GO" id="GO:0017125">
    <property type="term" value="F:deoxycytidyl transferase activity"/>
    <property type="evidence" value="ECO:0007669"/>
    <property type="project" value="TreeGrafter"/>
</dbReference>
<dbReference type="GO" id="GO:0046872">
    <property type="term" value="F:metal ion binding"/>
    <property type="evidence" value="ECO:0007669"/>
    <property type="project" value="UniProtKB-KW"/>
</dbReference>
<evidence type="ECO:0000256" key="3">
    <source>
        <dbReference type="ARBA" id="ARBA00020399"/>
    </source>
</evidence>
<comment type="cofactor">
    <cofactor evidence="14">
        <name>Mg(2+)</name>
        <dbReference type="ChEBI" id="CHEBI:18420"/>
    </cofactor>
    <text evidence="14">Binds 2 magnesium ions.</text>
</comment>
<accession>A0A9Q1QQN4</accession>
<dbReference type="CDD" id="cd17719">
    <property type="entry name" value="BRCT_Rev1"/>
    <property type="match status" value="1"/>
</dbReference>
<dbReference type="InterPro" id="IPR036420">
    <property type="entry name" value="BRCT_dom_sf"/>
</dbReference>
<evidence type="ECO:0000256" key="11">
    <source>
        <dbReference type="ARBA" id="ARBA00023204"/>
    </source>
</evidence>
<evidence type="ECO:0000259" key="16">
    <source>
        <dbReference type="PROSITE" id="PS50172"/>
    </source>
</evidence>
<dbReference type="Pfam" id="PF00533">
    <property type="entry name" value="BRCT"/>
    <property type="match status" value="1"/>
</dbReference>
<dbReference type="EMBL" id="JAKOGI010000012">
    <property type="protein sequence ID" value="KAJ8450972.1"/>
    <property type="molecule type" value="Genomic_DNA"/>
</dbReference>
<keyword evidence="9 14" id="KW-0460">Magnesium</keyword>
<dbReference type="Pfam" id="PF00817">
    <property type="entry name" value="IMS"/>
    <property type="match status" value="1"/>
</dbReference>
<evidence type="ECO:0000256" key="2">
    <source>
        <dbReference type="ARBA" id="ARBA00010945"/>
    </source>
</evidence>
<feature type="compositionally biased region" description="Low complexity" evidence="15">
    <location>
        <begin position="48"/>
        <end position="58"/>
    </location>
</feature>
<dbReference type="Gene3D" id="3.40.1170.60">
    <property type="match status" value="1"/>
</dbReference>
<dbReference type="GO" id="GO:0005634">
    <property type="term" value="C:nucleus"/>
    <property type="evidence" value="ECO:0007669"/>
    <property type="project" value="UniProtKB-SubCell"/>
</dbReference>
<evidence type="ECO:0000256" key="9">
    <source>
        <dbReference type="ARBA" id="ARBA00022842"/>
    </source>
</evidence>
<evidence type="ECO:0000256" key="13">
    <source>
        <dbReference type="PIRNR" id="PIRNR036573"/>
    </source>
</evidence>
<evidence type="ECO:0000256" key="7">
    <source>
        <dbReference type="ARBA" id="ARBA00022723"/>
    </source>
</evidence>
<evidence type="ECO:0000256" key="12">
    <source>
        <dbReference type="ARBA" id="ARBA00023242"/>
    </source>
</evidence>
<feature type="binding site" evidence="14">
    <location>
        <position position="406"/>
    </location>
    <ligand>
        <name>Mg(2+)</name>
        <dbReference type="ChEBI" id="CHEBI:18420"/>
        <label>1</label>
    </ligand>
</feature>
<keyword evidence="12 13" id="KW-0539">Nucleus</keyword>
<dbReference type="GO" id="GO:0003684">
    <property type="term" value="F:damaged DNA binding"/>
    <property type="evidence" value="ECO:0007669"/>
    <property type="project" value="UniProtKB-UniRule"/>
</dbReference>
<dbReference type="Gene3D" id="3.30.70.270">
    <property type="match status" value="1"/>
</dbReference>
<dbReference type="InterPro" id="IPR043128">
    <property type="entry name" value="Rev_trsase/Diguanyl_cyclase"/>
</dbReference>
<evidence type="ECO:0000256" key="4">
    <source>
        <dbReference type="ARBA" id="ARBA00022634"/>
    </source>
</evidence>
<dbReference type="Proteomes" id="UP001153076">
    <property type="component" value="Unassembled WGS sequence"/>
</dbReference>